<dbReference type="InterPro" id="IPR006638">
    <property type="entry name" value="Elp3/MiaA/NifB-like_rSAM"/>
</dbReference>
<dbReference type="Proteomes" id="UP001501508">
    <property type="component" value="Unassembled WGS sequence"/>
</dbReference>
<evidence type="ECO:0000256" key="3">
    <source>
        <dbReference type="ARBA" id="ARBA00023014"/>
    </source>
</evidence>
<reference evidence="7" key="1">
    <citation type="journal article" date="2019" name="Int. J. Syst. Evol. Microbiol.">
        <title>The Global Catalogue of Microorganisms (GCM) 10K type strain sequencing project: providing services to taxonomists for standard genome sequencing and annotation.</title>
        <authorList>
            <consortium name="The Broad Institute Genomics Platform"/>
            <consortium name="The Broad Institute Genome Sequencing Center for Infectious Disease"/>
            <person name="Wu L."/>
            <person name="Ma J."/>
        </authorList>
    </citation>
    <scope>NUCLEOTIDE SEQUENCE [LARGE SCALE GENOMIC DNA]</scope>
    <source>
        <strain evidence="7">JCM 31920</strain>
    </source>
</reference>
<dbReference type="RefSeq" id="WP_345029513.1">
    <property type="nucleotide sequence ID" value="NZ_BAABEY010000024.1"/>
</dbReference>
<dbReference type="PROSITE" id="PS51918">
    <property type="entry name" value="RADICAL_SAM"/>
    <property type="match status" value="1"/>
</dbReference>
<protein>
    <submittedName>
        <fullName evidence="6">PA0069 family radical SAM protein</fullName>
    </submittedName>
</protein>
<dbReference type="InterPro" id="IPR058240">
    <property type="entry name" value="rSAM_sf"/>
</dbReference>
<evidence type="ECO:0000313" key="7">
    <source>
        <dbReference type="Proteomes" id="UP001501508"/>
    </source>
</evidence>
<dbReference type="NCBIfam" id="NF033668">
    <property type="entry name" value="rSAM_PA0069"/>
    <property type="match status" value="1"/>
</dbReference>
<accession>A0ABP8M1Y7</accession>
<feature type="region of interest" description="Disordered" evidence="4">
    <location>
        <begin position="1"/>
        <end position="36"/>
    </location>
</feature>
<dbReference type="InterPro" id="IPR040086">
    <property type="entry name" value="MJ0683-like"/>
</dbReference>
<keyword evidence="7" id="KW-1185">Reference proteome</keyword>
<keyword evidence="1" id="KW-0479">Metal-binding</keyword>
<evidence type="ECO:0000259" key="5">
    <source>
        <dbReference type="PROSITE" id="PS51918"/>
    </source>
</evidence>
<organism evidence="6 7">
    <name type="scientific">Ravibacter arvi</name>
    <dbReference type="NCBI Taxonomy" id="2051041"/>
    <lineage>
        <taxon>Bacteria</taxon>
        <taxon>Pseudomonadati</taxon>
        <taxon>Bacteroidota</taxon>
        <taxon>Cytophagia</taxon>
        <taxon>Cytophagales</taxon>
        <taxon>Spirosomataceae</taxon>
        <taxon>Ravibacter</taxon>
    </lineage>
</organism>
<dbReference type="SFLD" id="SFLDG01084">
    <property type="entry name" value="Uncharacterised_Radical_SAM_Su"/>
    <property type="match status" value="1"/>
</dbReference>
<sequence length="350" mass="39408">MSTAPKGRGAGINTPNRFSKLRVEQDEEWADHRDDELSDPVTQFITEYPKSIVSDAESPDLEGFTSVNPYRGCEHGCIYCFARNSHEYWGFSAGLDFETRIIVKMNAPDLLEQAFNSKKWRPRVIHLSGNTDCYQPAEKKFGLTRRLLEVCLRYRNPVAILTKNALVRRDLDILQELAQMNLASVALSVTTLNETTRRALEPRTATGQKRLDTLGELHRAGIPVGVMTAPLIPGLNDHEVPAIIKAASERGACWAGFTIVRLNGAIGGIFTEWVRRHYPDRADKILNQIRACHNGSLNDSRFYQRMRGEGVLAQTIQQMHQLACNRFLAGRTAPQLDTTRFIKGGQLRLF</sequence>
<dbReference type="PANTHER" id="PTHR43432:SF3">
    <property type="entry name" value="SLR0285 PROTEIN"/>
    <property type="match status" value="1"/>
</dbReference>
<dbReference type="PANTHER" id="PTHR43432">
    <property type="entry name" value="SLR0285 PROTEIN"/>
    <property type="match status" value="1"/>
</dbReference>
<keyword evidence="3" id="KW-0411">Iron-sulfur</keyword>
<dbReference type="SUPFAM" id="SSF102114">
    <property type="entry name" value="Radical SAM enzymes"/>
    <property type="match status" value="1"/>
</dbReference>
<dbReference type="Pfam" id="PF04055">
    <property type="entry name" value="Radical_SAM"/>
    <property type="match status" value="1"/>
</dbReference>
<feature type="domain" description="Radical SAM core" evidence="5">
    <location>
        <begin position="59"/>
        <end position="296"/>
    </location>
</feature>
<dbReference type="SMART" id="SM00729">
    <property type="entry name" value="Elp3"/>
    <property type="match status" value="1"/>
</dbReference>
<gene>
    <name evidence="6" type="ORF">GCM10023091_24440</name>
</gene>
<name>A0ABP8M1Y7_9BACT</name>
<keyword evidence="2" id="KW-0408">Iron</keyword>
<evidence type="ECO:0000256" key="1">
    <source>
        <dbReference type="ARBA" id="ARBA00022723"/>
    </source>
</evidence>
<dbReference type="EMBL" id="BAABEY010000024">
    <property type="protein sequence ID" value="GAA4440589.1"/>
    <property type="molecule type" value="Genomic_DNA"/>
</dbReference>
<dbReference type="Gene3D" id="3.80.30.30">
    <property type="match status" value="1"/>
</dbReference>
<comment type="caution">
    <text evidence="6">The sequence shown here is derived from an EMBL/GenBank/DDBJ whole genome shotgun (WGS) entry which is preliminary data.</text>
</comment>
<evidence type="ECO:0000256" key="4">
    <source>
        <dbReference type="SAM" id="MobiDB-lite"/>
    </source>
</evidence>
<evidence type="ECO:0000313" key="6">
    <source>
        <dbReference type="EMBL" id="GAA4440589.1"/>
    </source>
</evidence>
<dbReference type="CDD" id="cd01335">
    <property type="entry name" value="Radical_SAM"/>
    <property type="match status" value="1"/>
</dbReference>
<proteinExistence type="predicted"/>
<dbReference type="InterPro" id="IPR007197">
    <property type="entry name" value="rSAM"/>
</dbReference>
<dbReference type="SFLD" id="SFLDS00029">
    <property type="entry name" value="Radical_SAM"/>
    <property type="match status" value="1"/>
</dbReference>
<evidence type="ECO:0000256" key="2">
    <source>
        <dbReference type="ARBA" id="ARBA00023004"/>
    </source>
</evidence>